<keyword evidence="7" id="KW-1185">Reference proteome</keyword>
<sequence>MNVDTRYSQALYDLDVSSINAIENDWRTTFQQLTSATLIKAMGQRLGRSLRETRELAELAELLFSAGHRNLALKTLSRLPRQERTAHITDSELIEQIKSVPQNQVSVARNATVVVLYEDESELELLNPLLHGKLRRKNVPLPQKPTVGVQGGTSAHGELQAIAEQHLAQPNTVLITMANGRSETDVMTLSRLSDSPAVIVQIDSVPGTALQHRPLPFIPIGKSRDFPRSCWLRYSLSRKQDLQAWDVATGSAITVDPTAPFFSIAVNQLIARQLLIHDFMSFPAAPLGSVHDQPAPVTRWFTRDRHDIGRLGIVPTQMIASALDFFWSLDAPSVAEQIVQARLEQAVASLDETLRAELLELANYLQHPQFLHQVNVRELWVNNEFESIGAYLRWMNTTPDTETSRLATQADAAVELERLLKEPAATARTDQPGEEHIVCFLHASVPQQSGGYAIRAHGIFTNLADHGVKITAITRPGYPDTAQGHVVSDVVDGIEYHRLPGLESYNHGEASYMLECVEVYKQQLLQFKATKVHVRSTYLIAIPAIIAARQLGLKIVYEVSGLWELVYQESEPSYSLHKRAPFGEYWETLAVQYADEVLTMNAPMTDLLLERGADPQHLNLAPNAVDTRQFTPSYSTLRTTPRIGYIGSIVAYENLDLLVRAVKVLRDEGLRFDVRIIGDGNAATHVRSLISRVGVDDVISMPGRIPHDQVAEEYTKMDIMAYPRKSTLATDTVTPLKPFEALAMGKAVVVSDVPPLREIAGDGTRGLVFQANKVYALADALRTLITDWELREELGKAGRQWVEQERSWSTVVDAFTDAYAKL</sequence>
<feature type="domain" description="Glycosyltransferase subfamily 4-like N-terminal" evidence="5">
    <location>
        <begin position="450"/>
        <end position="623"/>
    </location>
</feature>
<evidence type="ECO:0000259" key="5">
    <source>
        <dbReference type="Pfam" id="PF13579"/>
    </source>
</evidence>
<dbReference type="Pfam" id="PF00534">
    <property type="entry name" value="Glycos_transf_1"/>
    <property type="match status" value="1"/>
</dbReference>
<evidence type="ECO:0000256" key="3">
    <source>
        <dbReference type="ARBA" id="ARBA00022679"/>
    </source>
</evidence>
<dbReference type="Proteomes" id="UP001589862">
    <property type="component" value="Unassembled WGS sequence"/>
</dbReference>
<evidence type="ECO:0000256" key="2">
    <source>
        <dbReference type="ARBA" id="ARBA00022676"/>
    </source>
</evidence>
<dbReference type="PANTHER" id="PTHR45947:SF3">
    <property type="entry name" value="SULFOQUINOVOSYL TRANSFERASE SQD2"/>
    <property type="match status" value="1"/>
</dbReference>
<dbReference type="RefSeq" id="WP_377460031.1">
    <property type="nucleotide sequence ID" value="NZ_JBHLUB010000031.1"/>
</dbReference>
<reference evidence="6 7" key="1">
    <citation type="submission" date="2024-09" db="EMBL/GenBank/DDBJ databases">
        <authorList>
            <person name="Sun Q."/>
            <person name="Mori K."/>
        </authorList>
    </citation>
    <scope>NUCLEOTIDE SEQUENCE [LARGE SCALE GENOMIC DNA]</scope>
    <source>
        <strain evidence="6 7">NCAIM B.02604</strain>
    </source>
</reference>
<dbReference type="PANTHER" id="PTHR45947">
    <property type="entry name" value="SULFOQUINOVOSYL TRANSFERASE SQD2"/>
    <property type="match status" value="1"/>
</dbReference>
<keyword evidence="3" id="KW-0808">Transferase</keyword>
<dbReference type="InterPro" id="IPR050194">
    <property type="entry name" value="Glycosyltransferase_grp1"/>
</dbReference>
<gene>
    <name evidence="6" type="ORF">ACFFFR_09900</name>
</gene>
<accession>A0ABV6PC44</accession>
<dbReference type="Gene3D" id="3.40.50.2000">
    <property type="entry name" value="Glycogen Phosphorylase B"/>
    <property type="match status" value="2"/>
</dbReference>
<dbReference type="EMBL" id="JBHLUB010000031">
    <property type="protein sequence ID" value="MFC0582686.1"/>
    <property type="molecule type" value="Genomic_DNA"/>
</dbReference>
<keyword evidence="2" id="KW-0328">Glycosyltransferase</keyword>
<dbReference type="InterPro" id="IPR001296">
    <property type="entry name" value="Glyco_trans_1"/>
</dbReference>
<dbReference type="CDD" id="cd03794">
    <property type="entry name" value="GT4_WbuB-like"/>
    <property type="match status" value="1"/>
</dbReference>
<evidence type="ECO:0000313" key="6">
    <source>
        <dbReference type="EMBL" id="MFC0582686.1"/>
    </source>
</evidence>
<dbReference type="SUPFAM" id="SSF53756">
    <property type="entry name" value="UDP-Glycosyltransferase/glycogen phosphorylase"/>
    <property type="match status" value="1"/>
</dbReference>
<dbReference type="InterPro" id="IPR028098">
    <property type="entry name" value="Glyco_trans_4-like_N"/>
</dbReference>
<organism evidence="6 7">
    <name type="scientific">Micrococcoides hystricis</name>
    <dbReference type="NCBI Taxonomy" id="1572761"/>
    <lineage>
        <taxon>Bacteria</taxon>
        <taxon>Bacillati</taxon>
        <taxon>Actinomycetota</taxon>
        <taxon>Actinomycetes</taxon>
        <taxon>Micrococcales</taxon>
        <taxon>Micrococcaceae</taxon>
        <taxon>Micrococcoides</taxon>
    </lineage>
</organism>
<name>A0ABV6PC44_9MICC</name>
<evidence type="ECO:0000256" key="1">
    <source>
        <dbReference type="ARBA" id="ARBA00021292"/>
    </source>
</evidence>
<comment type="caution">
    <text evidence="6">The sequence shown here is derived from an EMBL/GenBank/DDBJ whole genome shotgun (WGS) entry which is preliminary data.</text>
</comment>
<dbReference type="Pfam" id="PF13579">
    <property type="entry name" value="Glyco_trans_4_4"/>
    <property type="match status" value="1"/>
</dbReference>
<evidence type="ECO:0000259" key="4">
    <source>
        <dbReference type="Pfam" id="PF00534"/>
    </source>
</evidence>
<feature type="domain" description="Glycosyl transferase family 1" evidence="4">
    <location>
        <begin position="639"/>
        <end position="801"/>
    </location>
</feature>
<proteinExistence type="predicted"/>
<evidence type="ECO:0000313" key="7">
    <source>
        <dbReference type="Proteomes" id="UP001589862"/>
    </source>
</evidence>
<protein>
    <recommendedName>
        <fullName evidence="1">D-inositol 3-phosphate glycosyltransferase</fullName>
    </recommendedName>
</protein>